<dbReference type="InterPro" id="IPR008952">
    <property type="entry name" value="Tetraspanin_EC2_sf"/>
</dbReference>
<evidence type="ECO:0000256" key="5">
    <source>
        <dbReference type="SAM" id="Phobius"/>
    </source>
</evidence>
<evidence type="ECO:0000313" key="6">
    <source>
        <dbReference type="EMBL" id="CEP08495.1"/>
    </source>
</evidence>
<organism evidence="6 7">
    <name type="scientific">Parasitella parasitica</name>
    <dbReference type="NCBI Taxonomy" id="35722"/>
    <lineage>
        <taxon>Eukaryota</taxon>
        <taxon>Fungi</taxon>
        <taxon>Fungi incertae sedis</taxon>
        <taxon>Mucoromycota</taxon>
        <taxon>Mucoromycotina</taxon>
        <taxon>Mucoromycetes</taxon>
        <taxon>Mucorales</taxon>
        <taxon>Mucorineae</taxon>
        <taxon>Mucoraceae</taxon>
        <taxon>Parasitella</taxon>
    </lineage>
</organism>
<dbReference type="InterPro" id="IPR018499">
    <property type="entry name" value="Tetraspanin/Peripherin"/>
</dbReference>
<keyword evidence="7" id="KW-1185">Reference proteome</keyword>
<dbReference type="InterPro" id="IPR052786">
    <property type="entry name" value="Spore_wall_assembly"/>
</dbReference>
<dbReference type="Proteomes" id="UP000054107">
    <property type="component" value="Unassembled WGS sequence"/>
</dbReference>
<feature type="transmembrane region" description="Helical" evidence="5">
    <location>
        <begin position="521"/>
        <end position="543"/>
    </location>
</feature>
<gene>
    <name evidence="6" type="primary">PARPA_01816.1 scaffold 1595</name>
</gene>
<dbReference type="STRING" id="35722.A0A0B7MZ29"/>
<protein>
    <recommendedName>
        <fullName evidence="8">Tetraspanin Tsp2</fullName>
    </recommendedName>
</protein>
<feature type="transmembrane region" description="Helical" evidence="5">
    <location>
        <begin position="212"/>
        <end position="232"/>
    </location>
</feature>
<name>A0A0B7MZ29_9FUNG</name>
<evidence type="ECO:0000256" key="3">
    <source>
        <dbReference type="ARBA" id="ARBA00022989"/>
    </source>
</evidence>
<evidence type="ECO:0008006" key="8">
    <source>
        <dbReference type="Google" id="ProtNLM"/>
    </source>
</evidence>
<dbReference type="EMBL" id="LN719586">
    <property type="protein sequence ID" value="CEP08495.1"/>
    <property type="molecule type" value="Genomic_DNA"/>
</dbReference>
<feature type="transmembrane region" description="Helical" evidence="5">
    <location>
        <begin position="152"/>
        <end position="174"/>
    </location>
</feature>
<feature type="transmembrane region" description="Helical" evidence="5">
    <location>
        <begin position="397"/>
        <end position="417"/>
    </location>
</feature>
<evidence type="ECO:0000313" key="7">
    <source>
        <dbReference type="Proteomes" id="UP000054107"/>
    </source>
</evidence>
<feature type="transmembrane region" description="Helical" evidence="5">
    <location>
        <begin position="29"/>
        <end position="50"/>
    </location>
</feature>
<evidence type="ECO:0000256" key="2">
    <source>
        <dbReference type="ARBA" id="ARBA00022692"/>
    </source>
</evidence>
<keyword evidence="3 5" id="KW-1133">Transmembrane helix</keyword>
<comment type="subcellular location">
    <subcellularLocation>
        <location evidence="1">Membrane</location>
        <topology evidence="1">Multi-pass membrane protein</topology>
    </subcellularLocation>
</comment>
<reference evidence="6 7" key="1">
    <citation type="submission" date="2014-09" db="EMBL/GenBank/DDBJ databases">
        <authorList>
            <person name="Ellenberger Sabrina"/>
        </authorList>
    </citation>
    <scope>NUCLEOTIDE SEQUENCE [LARGE SCALE GENOMIC DNA]</scope>
    <source>
        <strain evidence="6 7">CBS 412.66</strain>
    </source>
</reference>
<feature type="transmembrane region" description="Helical" evidence="5">
    <location>
        <begin position="125"/>
        <end position="145"/>
    </location>
</feature>
<dbReference type="AlphaFoldDB" id="A0A0B7MZ29"/>
<accession>A0A0B7MZ29</accession>
<dbReference type="Pfam" id="PF00335">
    <property type="entry name" value="Tetraspanin"/>
    <property type="match status" value="1"/>
</dbReference>
<evidence type="ECO:0000256" key="4">
    <source>
        <dbReference type="ARBA" id="ARBA00023136"/>
    </source>
</evidence>
<feature type="transmembrane region" description="Helical" evidence="5">
    <location>
        <begin position="373"/>
        <end position="391"/>
    </location>
</feature>
<sequence>MAPPYTYPVAGIVYFATHPQLWIKALCPFLLTLIVGIISLVLSFVYLLPLQAHALIAAKCPAWLAWIVSVIFVLLESAVFDLIFFAIFLAFMQDALFDATLKARGLERMFTNRVPVSGMRLCCRGLYSGLALLWVLVLAQVFVLILTAPLHLIPVIGTFVACYINGWVACWGHHLHYDIEFRGFSVSDSRSFAWRHRSDYCNFGTVAVALELIPLFNLLFMWTNVVGAALWVGDKYEDNEKKIAREIARRNNGGNPSSEALVIQHPGQKDGFLSKSSALVGKNPYTTQTSQASSSVSLQDTNQRIASTPHQTNSWESLQNNDLPEPILPWMKSESRQSLGSRTSVDTTSLHIMKRQMPDPAIKKKQRWSKHKWWLLLSNTLAIYLRADVVLVGERMILNLILATGVVCLFTSLLGYVGIMLNNRPVLTIYNLFLWPCFGLIAAIGYTAYRKNKWNIEGKLSYQWHYDLDSDGRSRIQANLHCCGYKSFTDYHERSNKCFPRTLLPGCKFKYQSFTKEALTITWIVAFSMIPVHLFVMFTALMCSNHINRKFGKGLPPKIYRLDYQGIVAGTPTGSSVNLHKDGLQQRHAS</sequence>
<dbReference type="InterPro" id="IPR059112">
    <property type="entry name" value="CysZ/EI24"/>
</dbReference>
<dbReference type="OrthoDB" id="2156690at2759"/>
<evidence type="ECO:0000256" key="1">
    <source>
        <dbReference type="ARBA" id="ARBA00004141"/>
    </source>
</evidence>
<feature type="transmembrane region" description="Helical" evidence="5">
    <location>
        <begin position="62"/>
        <end position="91"/>
    </location>
</feature>
<dbReference type="PANTHER" id="PTHR34292:SF2">
    <property type="entry name" value="OUTER SPORE WALL PROTEIN LDS1"/>
    <property type="match status" value="1"/>
</dbReference>
<dbReference type="Pfam" id="PF07264">
    <property type="entry name" value="EI24"/>
    <property type="match status" value="1"/>
</dbReference>
<keyword evidence="2 5" id="KW-0812">Transmembrane</keyword>
<dbReference type="GO" id="GO:0016020">
    <property type="term" value="C:membrane"/>
    <property type="evidence" value="ECO:0007669"/>
    <property type="project" value="UniProtKB-SubCell"/>
</dbReference>
<dbReference type="PANTHER" id="PTHR34292">
    <property type="entry name" value="OUTER SPORE WALL PROTEIN LDS1"/>
    <property type="match status" value="1"/>
</dbReference>
<feature type="transmembrane region" description="Helical" evidence="5">
    <location>
        <begin position="429"/>
        <end position="449"/>
    </location>
</feature>
<dbReference type="SUPFAM" id="SSF48652">
    <property type="entry name" value="Tetraspanin"/>
    <property type="match status" value="1"/>
</dbReference>
<proteinExistence type="predicted"/>
<keyword evidence="4 5" id="KW-0472">Membrane</keyword>